<name>A0A834TBM9_9FABA</name>
<sequence>MSEAFKAVWITEGADTNIHGSRTLEKIADEKHFKRVLEDDPPVLSLVRASFDDLYLFLPHRHLQFVDSAFVSLPSSQFSEEERFQSHVQTCSH</sequence>
<dbReference type="EMBL" id="JAAIUW010000008">
    <property type="protein sequence ID" value="KAF7819027.1"/>
    <property type="molecule type" value="Genomic_DNA"/>
</dbReference>
<gene>
    <name evidence="1" type="ORF">G2W53_024482</name>
</gene>
<evidence type="ECO:0000313" key="2">
    <source>
        <dbReference type="Proteomes" id="UP000634136"/>
    </source>
</evidence>
<dbReference type="AlphaFoldDB" id="A0A834TBM9"/>
<accession>A0A834TBM9</accession>
<reference evidence="1" key="1">
    <citation type="submission" date="2020-09" db="EMBL/GenBank/DDBJ databases">
        <title>Genome-Enabled Discovery of Anthraquinone Biosynthesis in Senna tora.</title>
        <authorList>
            <person name="Kang S.-H."/>
            <person name="Pandey R.P."/>
            <person name="Lee C.-M."/>
            <person name="Sim J.-S."/>
            <person name="Jeong J.-T."/>
            <person name="Choi B.-S."/>
            <person name="Jung M."/>
            <person name="Ginzburg D."/>
            <person name="Zhao K."/>
            <person name="Won S.Y."/>
            <person name="Oh T.-J."/>
            <person name="Yu Y."/>
            <person name="Kim N.-H."/>
            <person name="Lee O.R."/>
            <person name="Lee T.-H."/>
            <person name="Bashyal P."/>
            <person name="Kim T.-S."/>
            <person name="Lee W.-H."/>
            <person name="Kawkins C."/>
            <person name="Kim C.-K."/>
            <person name="Kim J.S."/>
            <person name="Ahn B.O."/>
            <person name="Rhee S.Y."/>
            <person name="Sohng J.K."/>
        </authorList>
    </citation>
    <scope>NUCLEOTIDE SEQUENCE</scope>
    <source>
        <tissue evidence="1">Leaf</tissue>
    </source>
</reference>
<dbReference type="Proteomes" id="UP000634136">
    <property type="component" value="Unassembled WGS sequence"/>
</dbReference>
<proteinExistence type="predicted"/>
<protein>
    <submittedName>
        <fullName evidence="1">Zinc-metallopeptidase, peroxisomal</fullName>
    </submittedName>
</protein>
<comment type="caution">
    <text evidence="1">The sequence shown here is derived from an EMBL/GenBank/DDBJ whole genome shotgun (WGS) entry which is preliminary data.</text>
</comment>
<keyword evidence="2" id="KW-1185">Reference proteome</keyword>
<organism evidence="1 2">
    <name type="scientific">Senna tora</name>
    <dbReference type="NCBI Taxonomy" id="362788"/>
    <lineage>
        <taxon>Eukaryota</taxon>
        <taxon>Viridiplantae</taxon>
        <taxon>Streptophyta</taxon>
        <taxon>Embryophyta</taxon>
        <taxon>Tracheophyta</taxon>
        <taxon>Spermatophyta</taxon>
        <taxon>Magnoliopsida</taxon>
        <taxon>eudicotyledons</taxon>
        <taxon>Gunneridae</taxon>
        <taxon>Pentapetalae</taxon>
        <taxon>rosids</taxon>
        <taxon>fabids</taxon>
        <taxon>Fabales</taxon>
        <taxon>Fabaceae</taxon>
        <taxon>Caesalpinioideae</taxon>
        <taxon>Cassia clade</taxon>
        <taxon>Senna</taxon>
    </lineage>
</organism>
<evidence type="ECO:0000313" key="1">
    <source>
        <dbReference type="EMBL" id="KAF7819027.1"/>
    </source>
</evidence>